<dbReference type="Proteomes" id="UP000711488">
    <property type="component" value="Unassembled WGS sequence"/>
</dbReference>
<proteinExistence type="predicted"/>
<comment type="caution">
    <text evidence="1">The sequence shown here is derived from an EMBL/GenBank/DDBJ whole genome shotgun (WGS) entry which is preliminary data.</text>
</comment>
<protein>
    <submittedName>
        <fullName evidence="1">Uncharacterized protein</fullName>
    </submittedName>
</protein>
<dbReference type="Gene3D" id="3.40.50.2300">
    <property type="match status" value="1"/>
</dbReference>
<dbReference type="EMBL" id="JQDR03003657">
    <property type="protein sequence ID" value="KAA0202404.1"/>
    <property type="molecule type" value="Genomic_DNA"/>
</dbReference>
<dbReference type="AlphaFoldDB" id="A0A6A0HAV4"/>
<evidence type="ECO:0000313" key="1">
    <source>
        <dbReference type="EMBL" id="KAA0202404.1"/>
    </source>
</evidence>
<reference evidence="1" key="2">
    <citation type="journal article" date="2018" name="Environ. Sci. Technol.">
        <title>The Toxicogenome of Hyalella azteca: A Model for Sediment Ecotoxicology and Evolutionary Toxicology.</title>
        <authorList>
            <person name="Poynton H.C."/>
            <person name="Hasenbein S."/>
            <person name="Benoit J.B."/>
            <person name="Sepulveda M.S."/>
            <person name="Poelchau M.F."/>
            <person name="Hughes D.S.T."/>
            <person name="Murali S.C."/>
            <person name="Chen S."/>
            <person name="Glastad K.M."/>
            <person name="Goodisman M.A.D."/>
            <person name="Werren J.H."/>
            <person name="Vineis J.H."/>
            <person name="Bowen J.L."/>
            <person name="Friedrich M."/>
            <person name="Jones J."/>
            <person name="Robertson H.M."/>
            <person name="Feyereisen R."/>
            <person name="Mechler-Hickson A."/>
            <person name="Mathers N."/>
            <person name="Lee C.E."/>
            <person name="Colbourne J.K."/>
            <person name="Biales A."/>
            <person name="Johnston J.S."/>
            <person name="Wellborn G.A."/>
            <person name="Rosendale A.J."/>
            <person name="Cridge A.G."/>
            <person name="Munoz-Torres M.C."/>
            <person name="Bain P.A."/>
            <person name="Manny A.R."/>
            <person name="Major K.M."/>
            <person name="Lambert F.N."/>
            <person name="Vulpe C.D."/>
            <person name="Tuck P."/>
            <person name="Blalock B.J."/>
            <person name="Lin Y.Y."/>
            <person name="Smith M.E."/>
            <person name="Ochoa-Acuna H."/>
            <person name="Chen M.M."/>
            <person name="Childers C.P."/>
            <person name="Qu J."/>
            <person name="Dugan S."/>
            <person name="Lee S.L."/>
            <person name="Chao H."/>
            <person name="Dinh H."/>
            <person name="Han Y."/>
            <person name="Doddapaneni H."/>
            <person name="Worley K.C."/>
            <person name="Muzny D.M."/>
            <person name="Gibbs R.A."/>
            <person name="Richards S."/>
        </authorList>
    </citation>
    <scope>NUCLEOTIDE SEQUENCE</scope>
    <source>
        <strain evidence="1">HAZT.00-mixed</strain>
        <tissue evidence="1">Whole organism</tissue>
    </source>
</reference>
<reference evidence="1" key="1">
    <citation type="submission" date="2014-08" db="EMBL/GenBank/DDBJ databases">
        <authorList>
            <person name="Murali S."/>
            <person name="Richards S."/>
            <person name="Bandaranaike D."/>
            <person name="Bellair M."/>
            <person name="Blankenburg K."/>
            <person name="Chao H."/>
            <person name="Dinh H."/>
            <person name="Doddapaneni H."/>
            <person name="Dugan-Rocha S."/>
            <person name="Elkadiri S."/>
            <person name="Gnanaolivu R."/>
            <person name="Hughes D."/>
            <person name="Lee S."/>
            <person name="Li M."/>
            <person name="Ming W."/>
            <person name="Munidasa M."/>
            <person name="Muniz J."/>
            <person name="Nguyen L."/>
            <person name="Osuji N."/>
            <person name="Pu L.-L."/>
            <person name="Puazo M."/>
            <person name="Skinner E."/>
            <person name="Qu C."/>
            <person name="Quiroz J."/>
            <person name="Raj R."/>
            <person name="Weissenberger G."/>
            <person name="Xin Y."/>
            <person name="Zou X."/>
            <person name="Han Y."/>
            <person name="Worley K."/>
            <person name="Muzny D."/>
            <person name="Gibbs R."/>
        </authorList>
    </citation>
    <scope>NUCLEOTIDE SEQUENCE</scope>
    <source>
        <strain evidence="1">HAZT.00-mixed</strain>
        <tissue evidence="1">Whole organism</tissue>
    </source>
</reference>
<reference evidence="1" key="3">
    <citation type="submission" date="2019-06" db="EMBL/GenBank/DDBJ databases">
        <authorList>
            <person name="Poynton C."/>
            <person name="Hasenbein S."/>
            <person name="Benoit J.B."/>
            <person name="Sepulveda M.S."/>
            <person name="Poelchau M.F."/>
            <person name="Murali S.C."/>
            <person name="Chen S."/>
            <person name="Glastad K.M."/>
            <person name="Werren J.H."/>
            <person name="Vineis J.H."/>
            <person name="Bowen J.L."/>
            <person name="Friedrich M."/>
            <person name="Jones J."/>
            <person name="Robertson H.M."/>
            <person name="Feyereisen R."/>
            <person name="Mechler-Hickson A."/>
            <person name="Mathers N."/>
            <person name="Lee C.E."/>
            <person name="Colbourne J.K."/>
            <person name="Biales A."/>
            <person name="Johnston J.S."/>
            <person name="Wellborn G.A."/>
            <person name="Rosendale A.J."/>
            <person name="Cridge A.G."/>
            <person name="Munoz-Torres M.C."/>
            <person name="Bain P.A."/>
            <person name="Manny A.R."/>
            <person name="Major K.M."/>
            <person name="Lambert F.N."/>
            <person name="Vulpe C.D."/>
            <person name="Tuck P."/>
            <person name="Blalock B.J."/>
            <person name="Lin Y.-Y."/>
            <person name="Smith M.E."/>
            <person name="Ochoa-Acuna H."/>
            <person name="Chen M.-J.M."/>
            <person name="Childers C.P."/>
            <person name="Qu J."/>
            <person name="Dugan S."/>
            <person name="Lee S.L."/>
            <person name="Chao H."/>
            <person name="Dinh H."/>
            <person name="Han Y."/>
            <person name="Doddapaneni H."/>
            <person name="Worley K.C."/>
            <person name="Muzny D.M."/>
            <person name="Gibbs R.A."/>
            <person name="Richards S."/>
        </authorList>
    </citation>
    <scope>NUCLEOTIDE SEQUENCE</scope>
    <source>
        <strain evidence="1">HAZT.00-mixed</strain>
        <tissue evidence="1">Whole organism</tissue>
    </source>
</reference>
<gene>
    <name evidence="1" type="ORF">HAZT_HAZT011777</name>
</gene>
<accession>A0A6A0HAV4</accession>
<name>A0A6A0HAV4_HYAAZ</name>
<organism evidence="1">
    <name type="scientific">Hyalella azteca</name>
    <name type="common">Amphipod</name>
    <dbReference type="NCBI Taxonomy" id="294128"/>
    <lineage>
        <taxon>Eukaryota</taxon>
        <taxon>Metazoa</taxon>
        <taxon>Ecdysozoa</taxon>
        <taxon>Arthropoda</taxon>
        <taxon>Crustacea</taxon>
        <taxon>Multicrustacea</taxon>
        <taxon>Malacostraca</taxon>
        <taxon>Eumalacostraca</taxon>
        <taxon>Peracarida</taxon>
        <taxon>Amphipoda</taxon>
        <taxon>Senticaudata</taxon>
        <taxon>Talitrida</taxon>
        <taxon>Talitroidea</taxon>
        <taxon>Hyalellidae</taxon>
        <taxon>Hyalella</taxon>
    </lineage>
</organism>
<sequence length="39" mass="4363">MPTELALVYDAVQLFARALSDLDKTRAIEVLPLNCSKEQ</sequence>
<feature type="non-terminal residue" evidence="1">
    <location>
        <position position="39"/>
    </location>
</feature>